<keyword evidence="2" id="KW-1185">Reference proteome</keyword>
<protein>
    <submittedName>
        <fullName evidence="1">Uncharacterized protein</fullName>
    </submittedName>
</protein>
<dbReference type="EMBL" id="LR824009">
    <property type="protein sequence ID" value="CAD0197149.1"/>
    <property type="molecule type" value="Genomic_DNA"/>
</dbReference>
<name>A0A9N8PZ53_CHRIL</name>
<dbReference type="Proteomes" id="UP001154114">
    <property type="component" value="Chromosome 6"/>
</dbReference>
<dbReference type="OrthoDB" id="10264220at2759"/>
<reference evidence="1" key="1">
    <citation type="submission" date="2021-12" db="EMBL/GenBank/DDBJ databases">
        <authorList>
            <person name="King R."/>
        </authorList>
    </citation>
    <scope>NUCLEOTIDE SEQUENCE</scope>
</reference>
<organism evidence="1 2">
    <name type="scientific">Chrysodeixis includens</name>
    <name type="common">Soybean looper</name>
    <name type="synonym">Pseudoplusia includens</name>
    <dbReference type="NCBI Taxonomy" id="689277"/>
    <lineage>
        <taxon>Eukaryota</taxon>
        <taxon>Metazoa</taxon>
        <taxon>Ecdysozoa</taxon>
        <taxon>Arthropoda</taxon>
        <taxon>Hexapoda</taxon>
        <taxon>Insecta</taxon>
        <taxon>Pterygota</taxon>
        <taxon>Neoptera</taxon>
        <taxon>Endopterygota</taxon>
        <taxon>Lepidoptera</taxon>
        <taxon>Glossata</taxon>
        <taxon>Ditrysia</taxon>
        <taxon>Noctuoidea</taxon>
        <taxon>Noctuidae</taxon>
        <taxon>Plusiinae</taxon>
        <taxon>Chrysodeixis</taxon>
    </lineage>
</organism>
<dbReference type="AlphaFoldDB" id="A0A9N8PZ53"/>
<sequence>MLRLITTRSMDRFDFHFDQWKSKHTHERYYFYSACTVTLILESTDHHSGKHWSRPVYSISST</sequence>
<gene>
    <name evidence="1" type="ORF">CINC_LOCUS11434</name>
</gene>
<evidence type="ECO:0000313" key="1">
    <source>
        <dbReference type="EMBL" id="CAD0197149.1"/>
    </source>
</evidence>
<accession>A0A9N8PZ53</accession>
<proteinExistence type="predicted"/>
<evidence type="ECO:0000313" key="2">
    <source>
        <dbReference type="Proteomes" id="UP001154114"/>
    </source>
</evidence>